<dbReference type="EMBL" id="QTJU01000001">
    <property type="protein sequence ID" value="RFM30024.1"/>
    <property type="molecule type" value="Genomic_DNA"/>
</dbReference>
<accession>A0A3E1NQD2</accession>
<organism evidence="1 2">
    <name type="scientific">Deminuibacter soli</name>
    <dbReference type="NCBI Taxonomy" id="2291815"/>
    <lineage>
        <taxon>Bacteria</taxon>
        <taxon>Pseudomonadati</taxon>
        <taxon>Bacteroidota</taxon>
        <taxon>Chitinophagia</taxon>
        <taxon>Chitinophagales</taxon>
        <taxon>Chitinophagaceae</taxon>
        <taxon>Deminuibacter</taxon>
    </lineage>
</organism>
<evidence type="ECO:0000313" key="1">
    <source>
        <dbReference type="EMBL" id="RFM30024.1"/>
    </source>
</evidence>
<dbReference type="AlphaFoldDB" id="A0A3E1NQD2"/>
<comment type="caution">
    <text evidence="1">The sequence shown here is derived from an EMBL/GenBank/DDBJ whole genome shotgun (WGS) entry which is preliminary data.</text>
</comment>
<evidence type="ECO:0000313" key="2">
    <source>
        <dbReference type="Proteomes" id="UP000261284"/>
    </source>
</evidence>
<proteinExistence type="predicted"/>
<keyword evidence="2" id="KW-1185">Reference proteome</keyword>
<dbReference type="OrthoDB" id="1253609at2"/>
<protein>
    <submittedName>
        <fullName evidence="1">Uncharacterized protein</fullName>
    </submittedName>
</protein>
<name>A0A3E1NQD2_9BACT</name>
<dbReference type="RefSeq" id="WP_116845780.1">
    <property type="nucleotide sequence ID" value="NZ_QTJU01000001.1"/>
</dbReference>
<sequence>MLGCSVSGFKQTCTPVVGGADLLLVGDANDFNFTEGEADTDGNATGYASIAYRGGSGATATATVATGAVTAISVTAGGSGYTTAPTVVITGGGGTGATATATVSGGVVTAITVSAGGTGYTSAPTITFSGAASPAAGAYLFPIDSIVDTIGVEITQANADGSSSAYSYVITARQARVSQQMTNFAKKLDLASICCQLVFVWRTNDGSIFVAGERYVNSLEIPRFRFRQDGSKFQTGKKFTDFNGNDFQVKADYLRGPYEFTGGMAALKPFIAP</sequence>
<reference evidence="1 2" key="1">
    <citation type="submission" date="2018-08" db="EMBL/GenBank/DDBJ databases">
        <title>Chitinophagaceae sp. K23C18032701, a novel bacterium isolated from forest soil.</title>
        <authorList>
            <person name="Wang C."/>
        </authorList>
    </citation>
    <scope>NUCLEOTIDE SEQUENCE [LARGE SCALE GENOMIC DNA]</scope>
    <source>
        <strain evidence="1 2">K23C18032701</strain>
    </source>
</reference>
<gene>
    <name evidence="1" type="ORF">DXN05_03365</name>
</gene>
<dbReference type="Proteomes" id="UP000261284">
    <property type="component" value="Unassembled WGS sequence"/>
</dbReference>